<dbReference type="PANTHER" id="PTHR12162">
    <property type="entry name" value="NIBRIN-RELATED"/>
    <property type="match status" value="1"/>
</dbReference>
<reference evidence="2" key="1">
    <citation type="submission" date="2023-08" db="EMBL/GenBank/DDBJ databases">
        <authorList>
            <person name="Audoor S."/>
            <person name="Bilcke G."/>
        </authorList>
    </citation>
    <scope>NUCLEOTIDE SEQUENCE</scope>
</reference>
<feature type="compositionally biased region" description="Acidic residues" evidence="1">
    <location>
        <begin position="447"/>
        <end position="459"/>
    </location>
</feature>
<dbReference type="EMBL" id="CAKOGP040001980">
    <property type="protein sequence ID" value="CAJ1959060.1"/>
    <property type="molecule type" value="Genomic_DNA"/>
</dbReference>
<sequence length="686" mass="76753">MLLKVDSYHDQTASLVTTLYPCLATSKKDGILVSAGRKEGDLTFLQDKTVSRQHFVLRCLGTAKGMTKPRTKEEKDACKESELDMCIVYENNGKAGSFVCSASPEAIADKKEDYDDDSETDDEGVSQQPSADTKPNTMATSNTGGGDLPAISATARNHFGNIPVTLKRLDVGDKVVLPLEASTDPILIQLGRFESTVKVSWIPLRVMFSNMKQNKFERTILPKLATIGGMRVEDTANPTHLVTEELNAGGKQIIAWAQELPMVRSTWLDKMLERKSPLDTLPDPKDYPIQDNSDNSITFWKRKPNRELLKDCTLLSVEPGSFETMAVAAGANLVALHELAAEEKQLELAKETQEKDTIVFIAKTRKRVTKKLAALGIPQVDLKRLAKSVTSRTDLPQDINGKALSRLTAKDGEPKGSGSTSTATTSGRSTRRTRRTATQETPKPVGEEDDDNDNDEEETPPSTTPYETQCLLEPQLMEVEEKNINEKNTESEGDKLERIPEQETEPSTLTEPSGSMQEEVDSPPKPAKAKKTKTLNATDDKCRLEKADSRGWFSAAPQDDKLREEWRKTYEKRHWDNDNLDFDIRVETESMQVVIPEKTNDSNWRIPPGRKRKGVKDFRKFRKNRIIKSDPRITIRFKTVGTQRNDDQSKTFDEQEQGLAEEQRIADALFGNDGPGGGRKRRRRVV</sequence>
<dbReference type="GO" id="GO:0000724">
    <property type="term" value="P:double-strand break repair via homologous recombination"/>
    <property type="evidence" value="ECO:0007669"/>
    <property type="project" value="TreeGrafter"/>
</dbReference>
<dbReference type="InterPro" id="IPR036420">
    <property type="entry name" value="BRCT_dom_sf"/>
</dbReference>
<dbReference type="Proteomes" id="UP001295423">
    <property type="component" value="Unassembled WGS sequence"/>
</dbReference>
<evidence type="ECO:0000313" key="3">
    <source>
        <dbReference type="Proteomes" id="UP001295423"/>
    </source>
</evidence>
<name>A0AAD2G0M6_9STRA</name>
<proteinExistence type="predicted"/>
<feature type="compositionally biased region" description="Acidic residues" evidence="1">
    <location>
        <begin position="114"/>
        <end position="124"/>
    </location>
</feature>
<dbReference type="GO" id="GO:0003684">
    <property type="term" value="F:damaged DNA binding"/>
    <property type="evidence" value="ECO:0007669"/>
    <property type="project" value="TreeGrafter"/>
</dbReference>
<accession>A0AAD2G0M6</accession>
<feature type="region of interest" description="Disordered" evidence="1">
    <location>
        <begin position="110"/>
        <end position="152"/>
    </location>
</feature>
<evidence type="ECO:0000256" key="1">
    <source>
        <dbReference type="SAM" id="MobiDB-lite"/>
    </source>
</evidence>
<feature type="region of interest" description="Disordered" evidence="1">
    <location>
        <begin position="639"/>
        <end position="658"/>
    </location>
</feature>
<feature type="compositionally biased region" description="Low complexity" evidence="1">
    <location>
        <begin position="416"/>
        <end position="428"/>
    </location>
</feature>
<dbReference type="GO" id="GO:0030870">
    <property type="term" value="C:Mre11 complex"/>
    <property type="evidence" value="ECO:0007669"/>
    <property type="project" value="InterPro"/>
</dbReference>
<feature type="compositionally biased region" description="Basic and acidic residues" evidence="1">
    <location>
        <begin position="484"/>
        <end position="501"/>
    </location>
</feature>
<evidence type="ECO:0000313" key="2">
    <source>
        <dbReference type="EMBL" id="CAJ1959060.1"/>
    </source>
</evidence>
<dbReference type="InterPro" id="IPR040227">
    <property type="entry name" value="Nibrin-rel"/>
</dbReference>
<comment type="caution">
    <text evidence="2">The sequence shown here is derived from an EMBL/GenBank/DDBJ whole genome shotgun (WGS) entry which is preliminary data.</text>
</comment>
<keyword evidence="3" id="KW-1185">Reference proteome</keyword>
<feature type="compositionally biased region" description="Polar residues" evidence="1">
    <location>
        <begin position="125"/>
        <end position="142"/>
    </location>
</feature>
<organism evidence="2 3">
    <name type="scientific">Cylindrotheca closterium</name>
    <dbReference type="NCBI Taxonomy" id="2856"/>
    <lineage>
        <taxon>Eukaryota</taxon>
        <taxon>Sar</taxon>
        <taxon>Stramenopiles</taxon>
        <taxon>Ochrophyta</taxon>
        <taxon>Bacillariophyta</taxon>
        <taxon>Bacillariophyceae</taxon>
        <taxon>Bacillariophycidae</taxon>
        <taxon>Bacillariales</taxon>
        <taxon>Bacillariaceae</taxon>
        <taxon>Cylindrotheca</taxon>
    </lineage>
</organism>
<gene>
    <name evidence="2" type="ORF">CYCCA115_LOCUS17490</name>
</gene>
<feature type="compositionally biased region" description="Polar residues" evidence="1">
    <location>
        <begin position="505"/>
        <end position="516"/>
    </location>
</feature>
<feature type="region of interest" description="Disordered" evidence="1">
    <location>
        <begin position="664"/>
        <end position="686"/>
    </location>
</feature>
<dbReference type="Gene3D" id="3.40.50.10190">
    <property type="entry name" value="BRCT domain"/>
    <property type="match status" value="1"/>
</dbReference>
<feature type="region of interest" description="Disordered" evidence="1">
    <location>
        <begin position="484"/>
        <end position="542"/>
    </location>
</feature>
<dbReference type="PANTHER" id="PTHR12162:SF0">
    <property type="entry name" value="NIBRIN"/>
    <property type="match status" value="1"/>
</dbReference>
<dbReference type="GO" id="GO:0007095">
    <property type="term" value="P:mitotic G2 DNA damage checkpoint signaling"/>
    <property type="evidence" value="ECO:0007669"/>
    <property type="project" value="InterPro"/>
</dbReference>
<feature type="compositionally biased region" description="Basic and acidic residues" evidence="1">
    <location>
        <begin position="644"/>
        <end position="653"/>
    </location>
</feature>
<dbReference type="AlphaFoldDB" id="A0AAD2G0M6"/>
<feature type="region of interest" description="Disordered" evidence="1">
    <location>
        <begin position="389"/>
        <end position="469"/>
    </location>
</feature>
<protein>
    <submittedName>
        <fullName evidence="2">Uncharacterized protein</fullName>
    </submittedName>
</protein>